<feature type="domain" description="Spore germination protein N-terminal" evidence="9">
    <location>
        <begin position="28"/>
        <end position="214"/>
    </location>
</feature>
<dbReference type="GO" id="GO:0016020">
    <property type="term" value="C:membrane"/>
    <property type="evidence" value="ECO:0007669"/>
    <property type="project" value="UniProtKB-SubCell"/>
</dbReference>
<evidence type="ECO:0000259" key="8">
    <source>
        <dbReference type="Pfam" id="PF05504"/>
    </source>
</evidence>
<keyword evidence="4" id="KW-0732">Signal</keyword>
<dbReference type="GO" id="GO:0009847">
    <property type="term" value="P:spore germination"/>
    <property type="evidence" value="ECO:0007669"/>
    <property type="project" value="InterPro"/>
</dbReference>
<evidence type="ECO:0000256" key="4">
    <source>
        <dbReference type="ARBA" id="ARBA00022729"/>
    </source>
</evidence>
<evidence type="ECO:0000313" key="11">
    <source>
        <dbReference type="Proteomes" id="UP000297900"/>
    </source>
</evidence>
<comment type="subcellular location">
    <subcellularLocation>
        <location evidence="1">Membrane</location>
        <topology evidence="1">Lipid-anchor</topology>
    </subcellularLocation>
</comment>
<evidence type="ECO:0000256" key="3">
    <source>
        <dbReference type="ARBA" id="ARBA00022544"/>
    </source>
</evidence>
<dbReference type="InterPro" id="IPR046953">
    <property type="entry name" value="Spore_GerAC-like_C"/>
</dbReference>
<keyword evidence="7" id="KW-0449">Lipoprotein</keyword>
<evidence type="ECO:0000313" key="10">
    <source>
        <dbReference type="EMBL" id="TFE30670.1"/>
    </source>
</evidence>
<evidence type="ECO:0000256" key="2">
    <source>
        <dbReference type="ARBA" id="ARBA00007886"/>
    </source>
</evidence>
<dbReference type="Pfam" id="PF25198">
    <property type="entry name" value="Spore_GerAC_N"/>
    <property type="match status" value="1"/>
</dbReference>
<comment type="caution">
    <text evidence="10">The sequence shown here is derived from an EMBL/GenBank/DDBJ whole genome shotgun (WGS) entry which is preliminary data.</text>
</comment>
<keyword evidence="3" id="KW-0309">Germination</keyword>
<gene>
    <name evidence="10" type="ORF">E2980_02480</name>
</gene>
<dbReference type="Gene3D" id="3.30.300.210">
    <property type="entry name" value="Nutrient germinant receptor protein C, domain 3"/>
    <property type="match status" value="1"/>
</dbReference>
<reference evidence="10 11" key="1">
    <citation type="submission" date="2019-03" db="EMBL/GenBank/DDBJ databases">
        <title>Cohnella endophytica sp. nov., a novel endophytic bacterium isolated from bark of Sonneratia apetala.</title>
        <authorList>
            <person name="Tuo L."/>
        </authorList>
    </citation>
    <scope>NUCLEOTIDE SEQUENCE [LARGE SCALE GENOMIC DNA]</scope>
    <source>
        <strain evidence="10 11">CCTCC AB 208254</strain>
    </source>
</reference>
<dbReference type="Pfam" id="PF05504">
    <property type="entry name" value="Spore_GerAC"/>
    <property type="match status" value="1"/>
</dbReference>
<proteinExistence type="inferred from homology"/>
<comment type="similarity">
    <text evidence="2">Belongs to the GerABKC lipoprotein family.</text>
</comment>
<evidence type="ECO:0000256" key="6">
    <source>
        <dbReference type="ARBA" id="ARBA00023139"/>
    </source>
</evidence>
<organism evidence="10 11">
    <name type="scientific">Cohnella luojiensis</name>
    <dbReference type="NCBI Taxonomy" id="652876"/>
    <lineage>
        <taxon>Bacteria</taxon>
        <taxon>Bacillati</taxon>
        <taxon>Bacillota</taxon>
        <taxon>Bacilli</taxon>
        <taxon>Bacillales</taxon>
        <taxon>Paenibacillaceae</taxon>
        <taxon>Cohnella</taxon>
    </lineage>
</organism>
<evidence type="ECO:0000256" key="5">
    <source>
        <dbReference type="ARBA" id="ARBA00023136"/>
    </source>
</evidence>
<protein>
    <submittedName>
        <fullName evidence="10">Ger(X)C family spore germination protein</fullName>
    </submittedName>
</protein>
<dbReference type="PANTHER" id="PTHR35789">
    <property type="entry name" value="SPORE GERMINATION PROTEIN B3"/>
    <property type="match status" value="1"/>
</dbReference>
<evidence type="ECO:0000256" key="1">
    <source>
        <dbReference type="ARBA" id="ARBA00004635"/>
    </source>
</evidence>
<evidence type="ECO:0000256" key="7">
    <source>
        <dbReference type="ARBA" id="ARBA00023288"/>
    </source>
</evidence>
<dbReference type="InterPro" id="IPR038501">
    <property type="entry name" value="Spore_GerAC_C_sf"/>
</dbReference>
<keyword evidence="5" id="KW-0472">Membrane</keyword>
<dbReference type="InterPro" id="IPR008844">
    <property type="entry name" value="Spore_GerAC-like"/>
</dbReference>
<accession>A0A4Y8M4W0</accession>
<keyword evidence="11" id="KW-1185">Reference proteome</keyword>
<evidence type="ECO:0000259" key="9">
    <source>
        <dbReference type="Pfam" id="PF25198"/>
    </source>
</evidence>
<dbReference type="RefSeq" id="WP_135150551.1">
    <property type="nucleotide sequence ID" value="NZ_SOMN01000002.1"/>
</dbReference>
<dbReference type="EMBL" id="SOMN01000002">
    <property type="protein sequence ID" value="TFE30670.1"/>
    <property type="molecule type" value="Genomic_DNA"/>
</dbReference>
<sequence length="406" mass="45125">MNCTSYSRSLLISLIFLGILFLTGCWSSNEIDKLSVYVGVALDTGKVTDIENKLEEQGGRYPKKDLMTSTIQILTPQAAGAANKGGQSKQKPYANISETGDSLFEMIREVSLRTDKPLIGHHLKVVVIGDDLARNNNIEHLLDFFFRDNDIRPSCLVFMSSGRAIETLKSKSPDDVPAFKIAGIADNQYRISKILPPMSLGKLKGEMQSGSSFLLQNVISANGEMKFAGAAVIQGKTKKLLGFLDEQQLNGVIWLTGKGKGGLVKSFDEMMGRLITYEIKSMKSTIHAYVDGNDISFRAVIKSEGRLIENWTAKGAPSKNKFLRRAEKAFEQEVEQMIDEVLKKTQKDMGVDVLGFGNRLRIEHPNTWEKVKRDWDKTFREATVKLEVKLSIEDYGAIIDSSIAAD</sequence>
<dbReference type="AlphaFoldDB" id="A0A4Y8M4W0"/>
<dbReference type="OrthoDB" id="2569624at2"/>
<dbReference type="PANTHER" id="PTHR35789:SF1">
    <property type="entry name" value="SPORE GERMINATION PROTEIN B3"/>
    <property type="match status" value="1"/>
</dbReference>
<name>A0A4Y8M4W0_9BACL</name>
<feature type="domain" description="Spore germination GerAC-like C-terminal" evidence="8">
    <location>
        <begin position="229"/>
        <end position="396"/>
    </location>
</feature>
<dbReference type="Proteomes" id="UP000297900">
    <property type="component" value="Unassembled WGS sequence"/>
</dbReference>
<dbReference type="InterPro" id="IPR057336">
    <property type="entry name" value="GerAC_N"/>
</dbReference>
<keyword evidence="6" id="KW-0564">Palmitate</keyword>
<dbReference type="NCBIfam" id="TIGR02887">
    <property type="entry name" value="spore_ger_x_C"/>
    <property type="match status" value="1"/>
</dbReference>